<protein>
    <recommendedName>
        <fullName evidence="4">Lipoprotein</fullName>
    </recommendedName>
</protein>
<organism evidence="2 3">
    <name type="scientific">Spongiactinospora rosea</name>
    <dbReference type="NCBI Taxonomy" id="2248750"/>
    <lineage>
        <taxon>Bacteria</taxon>
        <taxon>Bacillati</taxon>
        <taxon>Actinomycetota</taxon>
        <taxon>Actinomycetes</taxon>
        <taxon>Streptosporangiales</taxon>
        <taxon>Streptosporangiaceae</taxon>
        <taxon>Spongiactinospora</taxon>
    </lineage>
</organism>
<sequence>MPLPSAIARTVHVVTLAAAATLVAAGCTVSAPDGPPGVVIDSFRVLTCAGRPTVCKTRYRLKVRPAAGGEPVRIAVSLAEHRACRPRSAYPACLTRKEV</sequence>
<dbReference type="AlphaFoldDB" id="A0A366LWU9"/>
<evidence type="ECO:0008006" key="4">
    <source>
        <dbReference type="Google" id="ProtNLM"/>
    </source>
</evidence>
<evidence type="ECO:0000256" key="1">
    <source>
        <dbReference type="SAM" id="SignalP"/>
    </source>
</evidence>
<dbReference type="Proteomes" id="UP000253303">
    <property type="component" value="Unassembled WGS sequence"/>
</dbReference>
<evidence type="ECO:0000313" key="2">
    <source>
        <dbReference type="EMBL" id="RBQ17794.1"/>
    </source>
</evidence>
<reference evidence="2 3" key="1">
    <citation type="submission" date="2018-06" db="EMBL/GenBank/DDBJ databases">
        <title>Sphaerisporangium craniellae sp. nov., isolated from a marine sponge in the South China Sea.</title>
        <authorList>
            <person name="Li L."/>
        </authorList>
    </citation>
    <scope>NUCLEOTIDE SEQUENCE [LARGE SCALE GENOMIC DNA]</scope>
    <source>
        <strain evidence="2 3">LHW63015</strain>
    </source>
</reference>
<comment type="caution">
    <text evidence="2">The sequence shown here is derived from an EMBL/GenBank/DDBJ whole genome shotgun (WGS) entry which is preliminary data.</text>
</comment>
<keyword evidence="3" id="KW-1185">Reference proteome</keyword>
<name>A0A366LWU9_9ACTN</name>
<accession>A0A366LWU9</accession>
<keyword evidence="1" id="KW-0732">Signal</keyword>
<feature type="chain" id="PRO_5016662926" description="Lipoprotein" evidence="1">
    <location>
        <begin position="32"/>
        <end position="99"/>
    </location>
</feature>
<dbReference type="EMBL" id="QMEY01000010">
    <property type="protein sequence ID" value="RBQ17794.1"/>
    <property type="molecule type" value="Genomic_DNA"/>
</dbReference>
<gene>
    <name evidence="2" type="ORF">DP939_23330</name>
</gene>
<proteinExistence type="predicted"/>
<evidence type="ECO:0000313" key="3">
    <source>
        <dbReference type="Proteomes" id="UP000253303"/>
    </source>
</evidence>
<feature type="signal peptide" evidence="1">
    <location>
        <begin position="1"/>
        <end position="31"/>
    </location>
</feature>